<dbReference type="RefSeq" id="WP_092408925.1">
    <property type="nucleotide sequence ID" value="NZ_FOVF01000021.1"/>
</dbReference>
<evidence type="ECO:0000313" key="6">
    <source>
        <dbReference type="Proteomes" id="UP000198575"/>
    </source>
</evidence>
<dbReference type="Gene3D" id="1.10.10.10">
    <property type="entry name" value="Winged helix-like DNA-binding domain superfamily/Winged helix DNA-binding domain"/>
    <property type="match status" value="1"/>
</dbReference>
<dbReference type="SUPFAM" id="SSF46785">
    <property type="entry name" value="Winged helix' DNA-binding domain"/>
    <property type="match status" value="1"/>
</dbReference>
<dbReference type="PRINTS" id="PR00778">
    <property type="entry name" value="HTHARSR"/>
</dbReference>
<name>A0A1I4Z179_9GAMM</name>
<dbReference type="InterPro" id="IPR051011">
    <property type="entry name" value="Metal_resp_trans_reg"/>
</dbReference>
<dbReference type="STRING" id="578942.SAMN05216289_12157"/>
<protein>
    <submittedName>
        <fullName evidence="5">Transcriptional regulator, ArsR family</fullName>
    </submittedName>
</protein>
<dbReference type="NCBIfam" id="NF033788">
    <property type="entry name" value="HTH_metalloreg"/>
    <property type="match status" value="1"/>
</dbReference>
<dbReference type="Proteomes" id="UP000198575">
    <property type="component" value="Unassembled WGS sequence"/>
</dbReference>
<feature type="domain" description="HTH arsR-type" evidence="4">
    <location>
        <begin position="1"/>
        <end position="95"/>
    </location>
</feature>
<accession>A0A1I4Z179</accession>
<evidence type="ECO:0000256" key="2">
    <source>
        <dbReference type="ARBA" id="ARBA00023125"/>
    </source>
</evidence>
<dbReference type="Pfam" id="PF12840">
    <property type="entry name" value="HTH_20"/>
    <property type="match status" value="1"/>
</dbReference>
<gene>
    <name evidence="5" type="ORF">SAMN05216289_12157</name>
</gene>
<dbReference type="InterPro" id="IPR001845">
    <property type="entry name" value="HTH_ArsR_DNA-bd_dom"/>
</dbReference>
<dbReference type="SMART" id="SM00418">
    <property type="entry name" value="HTH_ARSR"/>
    <property type="match status" value="1"/>
</dbReference>
<dbReference type="EMBL" id="FOVF01000021">
    <property type="protein sequence ID" value="SFN43729.1"/>
    <property type="molecule type" value="Genomic_DNA"/>
</dbReference>
<dbReference type="InterPro" id="IPR036388">
    <property type="entry name" value="WH-like_DNA-bd_sf"/>
</dbReference>
<proteinExistence type="predicted"/>
<dbReference type="AlphaFoldDB" id="A0A1I4Z179"/>
<dbReference type="InterPro" id="IPR036390">
    <property type="entry name" value="WH_DNA-bd_sf"/>
</dbReference>
<dbReference type="PROSITE" id="PS50987">
    <property type="entry name" value="HTH_ARSR_2"/>
    <property type="match status" value="1"/>
</dbReference>
<keyword evidence="6" id="KW-1185">Reference proteome</keyword>
<dbReference type="GO" id="GO:0003700">
    <property type="term" value="F:DNA-binding transcription factor activity"/>
    <property type="evidence" value="ECO:0007669"/>
    <property type="project" value="InterPro"/>
</dbReference>
<evidence type="ECO:0000256" key="3">
    <source>
        <dbReference type="ARBA" id="ARBA00023163"/>
    </source>
</evidence>
<evidence type="ECO:0000313" key="5">
    <source>
        <dbReference type="EMBL" id="SFN43729.1"/>
    </source>
</evidence>
<keyword evidence="2" id="KW-0238">DNA-binding</keyword>
<evidence type="ECO:0000256" key="1">
    <source>
        <dbReference type="ARBA" id="ARBA00023015"/>
    </source>
</evidence>
<dbReference type="CDD" id="cd00090">
    <property type="entry name" value="HTH_ARSR"/>
    <property type="match status" value="1"/>
</dbReference>
<sequence>MDVQEATSALAALAQPSRLQAFRLLVAHEPAGLPAGEIARALNIPQNTCSSHLAILARAGLAGCERHGRSIIYRADLDRFRELTLYLLKDCCSGNPGICTPLVAELACCCDPVAAMR</sequence>
<dbReference type="InterPro" id="IPR011991">
    <property type="entry name" value="ArsR-like_HTH"/>
</dbReference>
<dbReference type="OrthoDB" id="5297460at2"/>
<evidence type="ECO:0000259" key="4">
    <source>
        <dbReference type="PROSITE" id="PS50987"/>
    </source>
</evidence>
<keyword evidence="3" id="KW-0804">Transcription</keyword>
<keyword evidence="1" id="KW-0805">Transcription regulation</keyword>
<dbReference type="GO" id="GO:0003677">
    <property type="term" value="F:DNA binding"/>
    <property type="evidence" value="ECO:0007669"/>
    <property type="project" value="UniProtKB-KW"/>
</dbReference>
<dbReference type="PANTHER" id="PTHR43132:SF2">
    <property type="entry name" value="ARSENICAL RESISTANCE OPERON REPRESSOR ARSR-RELATED"/>
    <property type="match status" value="1"/>
</dbReference>
<dbReference type="PANTHER" id="PTHR43132">
    <property type="entry name" value="ARSENICAL RESISTANCE OPERON REPRESSOR ARSR-RELATED"/>
    <property type="match status" value="1"/>
</dbReference>
<organism evidence="5 6">
    <name type="scientific">Dokdonella immobilis</name>
    <dbReference type="NCBI Taxonomy" id="578942"/>
    <lineage>
        <taxon>Bacteria</taxon>
        <taxon>Pseudomonadati</taxon>
        <taxon>Pseudomonadota</taxon>
        <taxon>Gammaproteobacteria</taxon>
        <taxon>Lysobacterales</taxon>
        <taxon>Rhodanobacteraceae</taxon>
        <taxon>Dokdonella</taxon>
    </lineage>
</organism>
<reference evidence="5 6" key="1">
    <citation type="submission" date="2016-10" db="EMBL/GenBank/DDBJ databases">
        <authorList>
            <person name="de Groot N.N."/>
        </authorList>
    </citation>
    <scope>NUCLEOTIDE SEQUENCE [LARGE SCALE GENOMIC DNA]</scope>
    <source>
        <strain evidence="5 6">CGMCC 1.7659</strain>
    </source>
</reference>